<evidence type="ECO:0000313" key="2">
    <source>
        <dbReference type="Proteomes" id="UP001164712"/>
    </source>
</evidence>
<protein>
    <submittedName>
        <fullName evidence="1">Uncharacterized protein</fullName>
    </submittedName>
</protein>
<dbReference type="EMBL" id="CP114058">
    <property type="protein sequence ID" value="WAT01214.1"/>
    <property type="molecule type" value="Genomic_DNA"/>
</dbReference>
<dbReference type="RefSeq" id="WP_269128005.1">
    <property type="nucleotide sequence ID" value="NZ_CP114058.1"/>
</dbReference>
<gene>
    <name evidence="1" type="ORF">O1V66_21275</name>
</gene>
<proteinExistence type="predicted"/>
<evidence type="ECO:0000313" key="1">
    <source>
        <dbReference type="EMBL" id="WAT01214.1"/>
    </source>
</evidence>
<keyword evidence="2" id="KW-1185">Reference proteome</keyword>
<organism evidence="1 2">
    <name type="scientific">Rouxiella chamberiensis</name>
    <dbReference type="NCBI Taxonomy" id="1513468"/>
    <lineage>
        <taxon>Bacteria</taxon>
        <taxon>Pseudomonadati</taxon>
        <taxon>Pseudomonadota</taxon>
        <taxon>Gammaproteobacteria</taxon>
        <taxon>Enterobacterales</taxon>
        <taxon>Yersiniaceae</taxon>
        <taxon>Rouxiella</taxon>
    </lineage>
</organism>
<dbReference type="Proteomes" id="UP001164712">
    <property type="component" value="Chromosome"/>
</dbReference>
<sequence>MQIAPRNIGFHRVGMEFIQKATVSENCARLITQLKNSSKAISSNVREELANLRSEGGSVKKFLKSHNEKIVFALPLAKLSVDATQSGKIKTEERFGTERFKHLRDAFEKCGPIGRQKSVKDNVGFYESLKPVTSPGGILAQYEKKTLENDKVTWVKKELTPDELEKSFVFRQPQGIYNIWNPDNVAPVLSNQ</sequence>
<accession>A0ABY7HPB3</accession>
<reference evidence="1" key="1">
    <citation type="submission" date="2022-12" db="EMBL/GenBank/DDBJ databases">
        <title>Complete genome sequence of an Australian strain of Rouxiella badensis DAR84756 and resolution of the R. badensis DSM100043 and R. chamberiensis DSM28324 genomes.</title>
        <authorList>
            <person name="Paul S."/>
            <person name="Anderson P.J."/>
            <person name="Maynard G."/>
            <person name="Dyall-Smith M."/>
            <person name="Kudinha T."/>
        </authorList>
    </citation>
    <scope>NUCLEOTIDE SEQUENCE</scope>
    <source>
        <strain evidence="1">DSM 28324</strain>
    </source>
</reference>
<name>A0ABY7HPB3_9GAMM</name>